<evidence type="ECO:0000313" key="2">
    <source>
        <dbReference type="Proteomes" id="UP001526430"/>
    </source>
</evidence>
<dbReference type="RefSeq" id="WP_301591704.1">
    <property type="nucleotide sequence ID" value="NZ_JAPFQI010000017.1"/>
</dbReference>
<name>A0ABT3NZH3_9PROT</name>
<gene>
    <name evidence="1" type="ORF">OF850_17880</name>
</gene>
<comment type="caution">
    <text evidence="1">The sequence shown here is derived from an EMBL/GenBank/DDBJ whole genome shotgun (WGS) entry which is preliminary data.</text>
</comment>
<reference evidence="1 2" key="1">
    <citation type="submission" date="2022-10" db="EMBL/GenBank/DDBJ databases">
        <title>Roseococcus glaciei nov., sp. nov., isolated from glacier.</title>
        <authorList>
            <person name="Liu Q."/>
            <person name="Xin Y.-H."/>
        </authorList>
    </citation>
    <scope>NUCLEOTIDE SEQUENCE [LARGE SCALE GENOMIC DNA]</scope>
    <source>
        <strain evidence="1 2">MDT2-1-1</strain>
    </source>
</reference>
<dbReference type="SUPFAM" id="SSF53335">
    <property type="entry name" value="S-adenosyl-L-methionine-dependent methyltransferases"/>
    <property type="match status" value="1"/>
</dbReference>
<accession>A0ABT3NZH3</accession>
<dbReference type="Gene3D" id="3.40.50.150">
    <property type="entry name" value="Vaccinia Virus protein VP39"/>
    <property type="match status" value="1"/>
</dbReference>
<keyword evidence="1" id="KW-0489">Methyltransferase</keyword>
<keyword evidence="2" id="KW-1185">Reference proteome</keyword>
<dbReference type="Pfam" id="PF13489">
    <property type="entry name" value="Methyltransf_23"/>
    <property type="match status" value="1"/>
</dbReference>
<protein>
    <submittedName>
        <fullName evidence="1">Class I SAM-dependent methyltransferase</fullName>
    </submittedName>
</protein>
<dbReference type="EMBL" id="JAPFQI010000017">
    <property type="protein sequence ID" value="MCW8087500.1"/>
    <property type="molecule type" value="Genomic_DNA"/>
</dbReference>
<dbReference type="GO" id="GO:0032259">
    <property type="term" value="P:methylation"/>
    <property type="evidence" value="ECO:0007669"/>
    <property type="project" value="UniProtKB-KW"/>
</dbReference>
<dbReference type="CDD" id="cd02440">
    <property type="entry name" value="AdoMet_MTases"/>
    <property type="match status" value="1"/>
</dbReference>
<organism evidence="1 2">
    <name type="scientific">Sabulicella glaciei</name>
    <dbReference type="NCBI Taxonomy" id="2984948"/>
    <lineage>
        <taxon>Bacteria</taxon>
        <taxon>Pseudomonadati</taxon>
        <taxon>Pseudomonadota</taxon>
        <taxon>Alphaproteobacteria</taxon>
        <taxon>Acetobacterales</taxon>
        <taxon>Acetobacteraceae</taxon>
        <taxon>Sabulicella</taxon>
    </lineage>
</organism>
<dbReference type="GO" id="GO:0008168">
    <property type="term" value="F:methyltransferase activity"/>
    <property type="evidence" value="ECO:0007669"/>
    <property type="project" value="UniProtKB-KW"/>
</dbReference>
<keyword evidence="1" id="KW-0808">Transferase</keyword>
<dbReference type="Proteomes" id="UP001526430">
    <property type="component" value="Unassembled WGS sequence"/>
</dbReference>
<evidence type="ECO:0000313" key="1">
    <source>
        <dbReference type="EMBL" id="MCW8087500.1"/>
    </source>
</evidence>
<dbReference type="InterPro" id="IPR029063">
    <property type="entry name" value="SAM-dependent_MTases_sf"/>
</dbReference>
<proteinExistence type="predicted"/>
<sequence>MDEKDREQARRFANLSYEGFRELAARADLSPYEQIGFPDSVRAGRDQAILDDICAKLPEMAQASKPRTILDIGPGSSPLALRIIDHCQACGHRLWLVDSPEMLAPLPEGPLVRKVAGPFPDCANDLAALVGKADVIICYSVLHYVFADQPLFSFIDAAMRLLRSGGGAMLLGDLPNASMRRRFLASEAGQAFHRSYMGRDEAPNLGVHLEPSGELDDAILFSIIARARAVGSDAWLLPQPPELPMSNRREDILIRKP</sequence>